<reference evidence="1" key="1">
    <citation type="journal article" date="2021" name="Mol. Ecol. Resour.">
        <title>Apolygus lucorum genome provides insights into omnivorousness and mesophyll feeding.</title>
        <authorList>
            <person name="Liu Y."/>
            <person name="Liu H."/>
            <person name="Wang H."/>
            <person name="Huang T."/>
            <person name="Liu B."/>
            <person name="Yang B."/>
            <person name="Yin L."/>
            <person name="Li B."/>
            <person name="Zhang Y."/>
            <person name="Zhang S."/>
            <person name="Jiang F."/>
            <person name="Zhang X."/>
            <person name="Ren Y."/>
            <person name="Wang B."/>
            <person name="Wang S."/>
            <person name="Lu Y."/>
            <person name="Wu K."/>
            <person name="Fan W."/>
            <person name="Wang G."/>
        </authorList>
    </citation>
    <scope>NUCLEOTIDE SEQUENCE</scope>
    <source>
        <strain evidence="1">12Hb</strain>
    </source>
</reference>
<comment type="caution">
    <text evidence="1">The sequence shown here is derived from an EMBL/GenBank/DDBJ whole genome shotgun (WGS) entry which is preliminary data.</text>
</comment>
<organism evidence="1 2">
    <name type="scientific">Apolygus lucorum</name>
    <name type="common">Small green plant bug</name>
    <name type="synonym">Lygocoris lucorum</name>
    <dbReference type="NCBI Taxonomy" id="248454"/>
    <lineage>
        <taxon>Eukaryota</taxon>
        <taxon>Metazoa</taxon>
        <taxon>Ecdysozoa</taxon>
        <taxon>Arthropoda</taxon>
        <taxon>Hexapoda</taxon>
        <taxon>Insecta</taxon>
        <taxon>Pterygota</taxon>
        <taxon>Neoptera</taxon>
        <taxon>Paraneoptera</taxon>
        <taxon>Hemiptera</taxon>
        <taxon>Heteroptera</taxon>
        <taxon>Panheteroptera</taxon>
        <taxon>Cimicomorpha</taxon>
        <taxon>Miridae</taxon>
        <taxon>Mirini</taxon>
        <taxon>Apolygus</taxon>
    </lineage>
</organism>
<keyword evidence="2" id="KW-1185">Reference proteome</keyword>
<dbReference type="AlphaFoldDB" id="A0A8S9WPW9"/>
<evidence type="ECO:0000313" key="1">
    <source>
        <dbReference type="EMBL" id="KAF6197475.1"/>
    </source>
</evidence>
<accession>A0A8S9WPW9</accession>
<dbReference type="EMBL" id="WIXP02000042">
    <property type="protein sequence ID" value="KAF6197475.1"/>
    <property type="molecule type" value="Genomic_DNA"/>
</dbReference>
<dbReference type="Proteomes" id="UP000466442">
    <property type="component" value="Unassembled WGS sequence"/>
</dbReference>
<evidence type="ECO:0000313" key="2">
    <source>
        <dbReference type="Proteomes" id="UP000466442"/>
    </source>
</evidence>
<name>A0A8S9WPW9_APOLU</name>
<sequence>MSGKLIGTLNDVKLSAECARRAMKDIALNVSYRIHSFRFYKHEIYGMSVLLTAFDEWENEPFSVFLPKRYANELKEQDFSDFDKEATPLYFSVVKRTALTSYLKFSNDVASY</sequence>
<proteinExistence type="predicted"/>
<protein>
    <submittedName>
        <fullName evidence="1">Uncharacterized protein</fullName>
    </submittedName>
</protein>
<gene>
    <name evidence="1" type="ORF">GE061_020158</name>
</gene>